<accession>A0AAN1WLF7</accession>
<dbReference type="KEGG" id="marq:MARGE09_P3961"/>
<name>A0AAN1WLF7_9GAMM</name>
<dbReference type="PROSITE" id="PS51257">
    <property type="entry name" value="PROKAR_LIPOPROTEIN"/>
    <property type="match status" value="1"/>
</dbReference>
<organism evidence="1 2">
    <name type="scientific">Marinagarivorans cellulosilyticus</name>
    <dbReference type="NCBI Taxonomy" id="2721545"/>
    <lineage>
        <taxon>Bacteria</taxon>
        <taxon>Pseudomonadati</taxon>
        <taxon>Pseudomonadota</taxon>
        <taxon>Gammaproteobacteria</taxon>
        <taxon>Cellvibrionales</taxon>
        <taxon>Cellvibrionaceae</taxon>
        <taxon>Marinagarivorans</taxon>
    </lineage>
</organism>
<evidence type="ECO:0000313" key="1">
    <source>
        <dbReference type="EMBL" id="BCD99759.1"/>
    </source>
</evidence>
<sequence length="304" mass="35050">MMQKKPVIFSLLIITACAGIVFFYTIQKKNISPVAITSAPVVEHMPALNVPAFASSSVETPIDNLLVDIHHIPNTKIIAFIEAFWKKCQIKNNCQEQLRRIEPQLESERYRLIKEYPAKRQAFNETLEYELYALGQPLEQKIAVVKSVYDSVWGDLAKEIFFEELAFYDKSLQLDSLRRESQGLSVAGKLQVFDAWLEEQPENNSVDAYGAAKRFFSQELQSNSTLAINLAEKYLAAAPAQKEKQRLVRRQAQQAQALNYQSALQAFRQTLDIERNTSLSHLSDTDWLEYQERRMKEFKINFFQ</sequence>
<reference evidence="1 2" key="1">
    <citation type="journal article" date="2022" name="IScience">
        <title>An ultrasensitive nanofiber-based assay for enzymatic hydrolysis and deep-sea microbial degradation of cellulose.</title>
        <authorList>
            <person name="Tsudome M."/>
            <person name="Tachioka M."/>
            <person name="Miyazaki M."/>
            <person name="Uchimura K."/>
            <person name="Tsuda M."/>
            <person name="Takaki Y."/>
            <person name="Deguchi S."/>
        </authorList>
    </citation>
    <scope>NUCLEOTIDE SEQUENCE [LARGE SCALE GENOMIC DNA]</scope>
    <source>
        <strain evidence="1 2">GE09</strain>
    </source>
</reference>
<dbReference type="EMBL" id="AP023086">
    <property type="protein sequence ID" value="BCD99759.1"/>
    <property type="molecule type" value="Genomic_DNA"/>
</dbReference>
<protein>
    <submittedName>
        <fullName evidence="1">Uncharacterized protein</fullName>
    </submittedName>
</protein>
<gene>
    <name evidence="1" type="ORF">MARGE09_P3961</name>
</gene>
<evidence type="ECO:0000313" key="2">
    <source>
        <dbReference type="Proteomes" id="UP001320119"/>
    </source>
</evidence>
<dbReference type="Proteomes" id="UP001320119">
    <property type="component" value="Chromosome"/>
</dbReference>
<dbReference type="RefSeq" id="WP_236985039.1">
    <property type="nucleotide sequence ID" value="NZ_AP023086.1"/>
</dbReference>
<keyword evidence="2" id="KW-1185">Reference proteome</keyword>
<dbReference type="AlphaFoldDB" id="A0AAN1WLF7"/>
<proteinExistence type="predicted"/>